<dbReference type="InterPro" id="IPR050406">
    <property type="entry name" value="FGGY_Carb_Kinase"/>
</dbReference>
<name>A0ABN0NWB1_TRELE</name>
<dbReference type="PANTHER" id="PTHR43095:SF5">
    <property type="entry name" value="XYLULOSE KINASE"/>
    <property type="match status" value="1"/>
</dbReference>
<dbReference type="InterPro" id="IPR018485">
    <property type="entry name" value="FGGY_C"/>
</dbReference>
<evidence type="ECO:0000256" key="3">
    <source>
        <dbReference type="ARBA" id="ARBA00022777"/>
    </source>
</evidence>
<dbReference type="InterPro" id="IPR000577">
    <property type="entry name" value="Carb_kinase_FGGY"/>
</dbReference>
<organism evidence="7 8">
    <name type="scientific">Treponema lecithinolyticum ATCC 700332</name>
    <dbReference type="NCBI Taxonomy" id="1321815"/>
    <lineage>
        <taxon>Bacteria</taxon>
        <taxon>Pseudomonadati</taxon>
        <taxon>Spirochaetota</taxon>
        <taxon>Spirochaetia</taxon>
        <taxon>Spirochaetales</taxon>
        <taxon>Treponemataceae</taxon>
        <taxon>Treponema</taxon>
    </lineage>
</organism>
<sequence>MFIGIDLGTTTVKASCFDGTGKLVCVKKRQNIIYVPQAGWAELDPYLLWKNVRELLCEITSCVKEKILAVSFSSQGEGVVPLDSHFVPVGNIILSYDRRAKAETQSLRNRIGDEQVYEITGQIVSSVHTAPKIAWILNNQQRYKTPPVFFTCVSDYIISCFGLPPSSDYSLAARTMMFDVQKLAWSDEILKIIGITKTQLPQVFKAGTLLGKPDKKICKQTGLPQDVCIVQGGHDQPCNKYGCAVLGEGEAAYSLGTTETLICETSSFMPELRKIGLPSYPYVANNKFITLPGNFTGGNIIQWFCSRFAQNKSYQSVVAEMAQEPTKLLVLPHFTSTGSPYNDDSSAGAVIGLNIHTTKGEFFRSLVEGVTYEILLNIRLLRKKRIKITKLVAMGGVSQFGTIMQLKSDVLGLPIEVCPVQETACRGAAMLAASALDAGFVESFFNCIKKEKRLSFIPKKEYTLLYDKNFNAYKKLYKAVKHVIS</sequence>
<dbReference type="Pfam" id="PF02782">
    <property type="entry name" value="FGGY_C"/>
    <property type="match status" value="1"/>
</dbReference>
<feature type="domain" description="Carbohydrate kinase FGGY N-terminal" evidence="5">
    <location>
        <begin position="1"/>
        <end position="237"/>
    </location>
</feature>
<dbReference type="PROSITE" id="PS00445">
    <property type="entry name" value="FGGY_KINASES_2"/>
    <property type="match status" value="1"/>
</dbReference>
<keyword evidence="2 4" id="KW-0808">Transferase</keyword>
<dbReference type="Pfam" id="PF00370">
    <property type="entry name" value="FGGY_N"/>
    <property type="match status" value="1"/>
</dbReference>
<accession>A0ABN0NWB1</accession>
<keyword evidence="3 4" id="KW-0418">Kinase</keyword>
<keyword evidence="8" id="KW-1185">Reference proteome</keyword>
<comment type="caution">
    <text evidence="7">The sequence shown here is derived from an EMBL/GenBank/DDBJ whole genome shotgun (WGS) entry which is preliminary data.</text>
</comment>
<dbReference type="Proteomes" id="UP000016649">
    <property type="component" value="Unassembled WGS sequence"/>
</dbReference>
<proteinExistence type="inferred from homology"/>
<dbReference type="PIRSF" id="PIRSF000538">
    <property type="entry name" value="GlpK"/>
    <property type="match status" value="1"/>
</dbReference>
<feature type="domain" description="Carbohydrate kinase FGGY C-terminal" evidence="6">
    <location>
        <begin position="251"/>
        <end position="435"/>
    </location>
</feature>
<comment type="similarity">
    <text evidence="1 4">Belongs to the FGGY kinase family.</text>
</comment>
<dbReference type="GO" id="GO:0016301">
    <property type="term" value="F:kinase activity"/>
    <property type="evidence" value="ECO:0007669"/>
    <property type="project" value="UniProtKB-KW"/>
</dbReference>
<dbReference type="RefSeq" id="WP_021686224.1">
    <property type="nucleotide sequence ID" value="NZ_KI260554.1"/>
</dbReference>
<protein>
    <submittedName>
        <fullName evidence="7">Carbohydrate kinase, FGGY family protein</fullName>
    </submittedName>
</protein>
<evidence type="ECO:0000259" key="6">
    <source>
        <dbReference type="Pfam" id="PF02782"/>
    </source>
</evidence>
<evidence type="ECO:0000313" key="7">
    <source>
        <dbReference type="EMBL" id="ERJ91598.1"/>
    </source>
</evidence>
<dbReference type="CDD" id="cd07773">
    <property type="entry name" value="ASKHA_NBD_FGGY_FK"/>
    <property type="match status" value="1"/>
</dbReference>
<evidence type="ECO:0000259" key="5">
    <source>
        <dbReference type="Pfam" id="PF00370"/>
    </source>
</evidence>
<dbReference type="SUPFAM" id="SSF53067">
    <property type="entry name" value="Actin-like ATPase domain"/>
    <property type="match status" value="2"/>
</dbReference>
<dbReference type="InterPro" id="IPR018483">
    <property type="entry name" value="Carb_kinase_FGGY_CS"/>
</dbReference>
<dbReference type="EMBL" id="AWVH01000044">
    <property type="protein sequence ID" value="ERJ91598.1"/>
    <property type="molecule type" value="Genomic_DNA"/>
</dbReference>
<dbReference type="InterPro" id="IPR018484">
    <property type="entry name" value="FGGY_N"/>
</dbReference>
<dbReference type="Gene3D" id="3.30.420.40">
    <property type="match status" value="2"/>
</dbReference>
<dbReference type="InterPro" id="IPR043129">
    <property type="entry name" value="ATPase_NBD"/>
</dbReference>
<dbReference type="PANTHER" id="PTHR43095">
    <property type="entry name" value="SUGAR KINASE"/>
    <property type="match status" value="1"/>
</dbReference>
<evidence type="ECO:0000256" key="4">
    <source>
        <dbReference type="RuleBase" id="RU003733"/>
    </source>
</evidence>
<evidence type="ECO:0000256" key="2">
    <source>
        <dbReference type="ARBA" id="ARBA00022679"/>
    </source>
</evidence>
<reference evidence="7 8" key="1">
    <citation type="submission" date="2013-08" db="EMBL/GenBank/DDBJ databases">
        <authorList>
            <person name="Weinstock G."/>
            <person name="Sodergren E."/>
            <person name="Wylie T."/>
            <person name="Fulton L."/>
            <person name="Fulton R."/>
            <person name="Fronick C."/>
            <person name="O'Laughlin M."/>
            <person name="Godfrey J."/>
            <person name="Miner T."/>
            <person name="Herter B."/>
            <person name="Appelbaum E."/>
            <person name="Cordes M."/>
            <person name="Lek S."/>
            <person name="Wollam A."/>
            <person name="Pepin K.H."/>
            <person name="Palsikar V.B."/>
            <person name="Mitreva M."/>
            <person name="Wilson R.K."/>
        </authorList>
    </citation>
    <scope>NUCLEOTIDE SEQUENCE [LARGE SCALE GENOMIC DNA]</scope>
    <source>
        <strain evidence="7 8">ATCC 700332</strain>
    </source>
</reference>
<evidence type="ECO:0000256" key="1">
    <source>
        <dbReference type="ARBA" id="ARBA00009156"/>
    </source>
</evidence>
<evidence type="ECO:0000313" key="8">
    <source>
        <dbReference type="Proteomes" id="UP000016649"/>
    </source>
</evidence>
<gene>
    <name evidence="7" type="ORF">HMPREF9193_02051</name>
</gene>